<comment type="similarity">
    <text evidence="2">Belongs to the SusD family.</text>
</comment>
<dbReference type="Pfam" id="PF14322">
    <property type="entry name" value="SusD-like_3"/>
    <property type="match status" value="1"/>
</dbReference>
<dbReference type="STRING" id="926556.Echvi_2588"/>
<evidence type="ECO:0000313" key="9">
    <source>
        <dbReference type="Proteomes" id="UP000010796"/>
    </source>
</evidence>
<dbReference type="PROSITE" id="PS51257">
    <property type="entry name" value="PROKAR_LIPOPROTEIN"/>
    <property type="match status" value="1"/>
</dbReference>
<dbReference type="AlphaFoldDB" id="L0G1U6"/>
<dbReference type="PATRIC" id="fig|926556.3.peg.2731"/>
<dbReference type="InterPro" id="IPR011990">
    <property type="entry name" value="TPR-like_helical_dom_sf"/>
</dbReference>
<keyword evidence="4" id="KW-0472">Membrane</keyword>
<keyword evidence="3" id="KW-0732">Signal</keyword>
<evidence type="ECO:0000256" key="1">
    <source>
        <dbReference type="ARBA" id="ARBA00004442"/>
    </source>
</evidence>
<evidence type="ECO:0000259" key="7">
    <source>
        <dbReference type="Pfam" id="PF14322"/>
    </source>
</evidence>
<evidence type="ECO:0000256" key="3">
    <source>
        <dbReference type="ARBA" id="ARBA00022729"/>
    </source>
</evidence>
<organism evidence="8 9">
    <name type="scientific">Echinicola vietnamensis (strain DSM 17526 / LMG 23754 / KMM 6221)</name>
    <dbReference type="NCBI Taxonomy" id="926556"/>
    <lineage>
        <taxon>Bacteria</taxon>
        <taxon>Pseudomonadati</taxon>
        <taxon>Bacteroidota</taxon>
        <taxon>Cytophagia</taxon>
        <taxon>Cytophagales</taxon>
        <taxon>Cyclobacteriaceae</taxon>
        <taxon>Echinicola</taxon>
    </lineage>
</organism>
<dbReference type="EMBL" id="CP003346">
    <property type="protein sequence ID" value="AGA78830.1"/>
    <property type="molecule type" value="Genomic_DNA"/>
</dbReference>
<dbReference type="eggNOG" id="COG0457">
    <property type="taxonomic scope" value="Bacteria"/>
</dbReference>
<dbReference type="Proteomes" id="UP000010796">
    <property type="component" value="Chromosome"/>
</dbReference>
<dbReference type="InterPro" id="IPR033985">
    <property type="entry name" value="SusD-like_N"/>
</dbReference>
<dbReference type="Pfam" id="PF07980">
    <property type="entry name" value="SusD_RagB"/>
    <property type="match status" value="1"/>
</dbReference>
<dbReference type="KEGG" id="evi:Echvi_2588"/>
<feature type="domain" description="RagB/SusD" evidence="6">
    <location>
        <begin position="297"/>
        <end position="584"/>
    </location>
</feature>
<name>L0G1U6_ECHVK</name>
<evidence type="ECO:0000256" key="2">
    <source>
        <dbReference type="ARBA" id="ARBA00006275"/>
    </source>
</evidence>
<evidence type="ECO:0000256" key="5">
    <source>
        <dbReference type="ARBA" id="ARBA00023237"/>
    </source>
</evidence>
<keyword evidence="5" id="KW-0998">Cell outer membrane</keyword>
<reference evidence="9" key="1">
    <citation type="submission" date="2012-02" db="EMBL/GenBank/DDBJ databases">
        <title>The complete genome of Echinicola vietnamensis DSM 17526.</title>
        <authorList>
            <person name="Lucas S."/>
            <person name="Copeland A."/>
            <person name="Lapidus A."/>
            <person name="Glavina del Rio T."/>
            <person name="Dalin E."/>
            <person name="Tice H."/>
            <person name="Bruce D."/>
            <person name="Goodwin L."/>
            <person name="Pitluck S."/>
            <person name="Peters L."/>
            <person name="Ovchinnikova G."/>
            <person name="Teshima H."/>
            <person name="Kyrpides N."/>
            <person name="Mavromatis K."/>
            <person name="Ivanova N."/>
            <person name="Brettin T."/>
            <person name="Detter J.C."/>
            <person name="Han C."/>
            <person name="Larimer F."/>
            <person name="Land M."/>
            <person name="Hauser L."/>
            <person name="Markowitz V."/>
            <person name="Cheng J.-F."/>
            <person name="Hugenholtz P."/>
            <person name="Woyke T."/>
            <person name="Wu D."/>
            <person name="Brambilla E."/>
            <person name="Klenk H.-P."/>
            <person name="Eisen J.A."/>
        </authorList>
    </citation>
    <scope>NUCLEOTIDE SEQUENCE [LARGE SCALE GENOMIC DNA]</scope>
    <source>
        <strain evidence="9">DSM 17526 / LMG 23754 / KMM 6221</strain>
    </source>
</reference>
<evidence type="ECO:0000313" key="8">
    <source>
        <dbReference type="EMBL" id="AGA78830.1"/>
    </source>
</evidence>
<dbReference type="HOGENOM" id="CLU_015553_0_1_10"/>
<feature type="domain" description="SusD-like N-terminal" evidence="7">
    <location>
        <begin position="25"/>
        <end position="210"/>
    </location>
</feature>
<sequence length="585" mass="67275">MIMKKIFHIIIALIALVPILVSCEDFLETEPVDKLVPNTFFQSEKDLELYSNSFYQRQVPGGLAVVQSDEMGEFTSKNQSNNFIAGAYSSVDEGAWNWSDLRNINYFLENFDNEVIPQEARDHYEGIARFFRAYFYFDMVKRYGDVPWYSKTLSTEDPDLYKPRDPREMVIDSMLQDLDFATSHIRDSKDNGSSLVTRQVAYAFMSRVCLFEGTYRKYHEELGLQGTVGELLQKAADAAKSVMDAQQYQIYSTGSPATDYRDLFTNENPVSEEVMWAVVYNNALKRWHNITWKFNSATYGNRWGLNKQFVNTYLMTDGSRFTERQGYDTIQFVREMENRDFRLAQTVRSLGYTRLDGTPAPPNFGYTYTGYHILKFSLDDSRLDGISESYNSIPLIRYAEVLLNYAEAKAELGEFDASIWEQTIAPLRERAGVDSSIPATADSYLQTVYFPSISDKFLLEIRRERGIELCYEGFRYDDLLRWKKGDLVEMPWEGIYVPGLNQPMDLDGNGKPDVAFVETVPESKVAGVIYFVIDGTNSILTEGDKGHIVWRANEDRQFPDKKYLHPISNTDLVLNPDLGQNPGWE</sequence>
<comment type="subcellular location">
    <subcellularLocation>
        <location evidence="1">Cell outer membrane</location>
    </subcellularLocation>
</comment>
<dbReference type="GO" id="GO:0009279">
    <property type="term" value="C:cell outer membrane"/>
    <property type="evidence" value="ECO:0007669"/>
    <property type="project" value="UniProtKB-SubCell"/>
</dbReference>
<gene>
    <name evidence="8" type="ordered locus">Echvi_2588</name>
</gene>
<protein>
    <submittedName>
        <fullName evidence="8">RagB/SusD family protein</fullName>
    </submittedName>
</protein>
<evidence type="ECO:0000259" key="6">
    <source>
        <dbReference type="Pfam" id="PF07980"/>
    </source>
</evidence>
<evidence type="ECO:0000256" key="4">
    <source>
        <dbReference type="ARBA" id="ARBA00023136"/>
    </source>
</evidence>
<proteinExistence type="inferred from homology"/>
<dbReference type="Gene3D" id="1.25.40.390">
    <property type="match status" value="1"/>
</dbReference>
<dbReference type="InterPro" id="IPR012944">
    <property type="entry name" value="SusD_RagB_dom"/>
</dbReference>
<keyword evidence="9" id="KW-1185">Reference proteome</keyword>
<dbReference type="SUPFAM" id="SSF48452">
    <property type="entry name" value="TPR-like"/>
    <property type="match status" value="1"/>
</dbReference>
<accession>L0G1U6</accession>